<dbReference type="SUPFAM" id="SSF57184">
    <property type="entry name" value="Growth factor receptor domain"/>
    <property type="match status" value="1"/>
</dbReference>
<keyword evidence="5" id="KW-0732">Signal</keyword>
<dbReference type="SMART" id="SM00710">
    <property type="entry name" value="PbH1"/>
    <property type="match status" value="9"/>
</dbReference>
<evidence type="ECO:0000256" key="7">
    <source>
        <dbReference type="ARBA" id="ARBA00023237"/>
    </source>
</evidence>
<reference evidence="10 11" key="1">
    <citation type="submission" date="2016-07" db="EMBL/GenBank/DDBJ databases">
        <title>Pervasive Adenine N6-methylation of Active Genes in Fungi.</title>
        <authorList>
            <consortium name="DOE Joint Genome Institute"/>
            <person name="Mondo S.J."/>
            <person name="Dannebaum R.O."/>
            <person name="Kuo R.C."/>
            <person name="Labutti K."/>
            <person name="Haridas S."/>
            <person name="Kuo A."/>
            <person name="Salamov A."/>
            <person name="Ahrendt S.R."/>
            <person name="Lipzen A."/>
            <person name="Sullivan W."/>
            <person name="Andreopoulos W.B."/>
            <person name="Clum A."/>
            <person name="Lindquist E."/>
            <person name="Daum C."/>
            <person name="Ramamoorthy G.K."/>
            <person name="Gryganskyi A."/>
            <person name="Culley D."/>
            <person name="Magnuson J.K."/>
            <person name="James T.Y."/>
            <person name="O'Malley M.A."/>
            <person name="Stajich J.E."/>
            <person name="Spatafora J.W."/>
            <person name="Visel A."/>
            <person name="Grigoriev I.V."/>
        </authorList>
    </citation>
    <scope>NUCLEOTIDE SEQUENCE [LARGE SCALE GENOMIC DNA]</scope>
    <source>
        <strain evidence="10 11">PL171</strain>
    </source>
</reference>
<name>A0A1Y2HP64_9FUNG</name>
<keyword evidence="4" id="KW-0964">Secreted</keyword>
<dbReference type="GO" id="GO:0005576">
    <property type="term" value="C:extracellular region"/>
    <property type="evidence" value="ECO:0007669"/>
    <property type="project" value="UniProtKB-SubCell"/>
</dbReference>
<evidence type="ECO:0000256" key="1">
    <source>
        <dbReference type="ARBA" id="ARBA00004196"/>
    </source>
</evidence>
<evidence type="ECO:0000256" key="3">
    <source>
        <dbReference type="ARBA" id="ARBA00004613"/>
    </source>
</evidence>
<dbReference type="Proteomes" id="UP000193411">
    <property type="component" value="Unassembled WGS sequence"/>
</dbReference>
<dbReference type="SUPFAM" id="SSF51126">
    <property type="entry name" value="Pectin lyase-like"/>
    <property type="match status" value="2"/>
</dbReference>
<dbReference type="InterPro" id="IPR003368">
    <property type="entry name" value="POMP_repeat"/>
</dbReference>
<gene>
    <name evidence="10" type="ORF">BCR44DRAFT_127211</name>
</gene>
<evidence type="ECO:0000313" key="10">
    <source>
        <dbReference type="EMBL" id="ORZ36388.1"/>
    </source>
</evidence>
<feature type="region of interest" description="Disordered" evidence="8">
    <location>
        <begin position="1"/>
        <end position="26"/>
    </location>
</feature>
<dbReference type="Gene3D" id="2.160.20.10">
    <property type="entry name" value="Single-stranded right-handed beta-helix, Pectin lyase-like"/>
    <property type="match status" value="1"/>
</dbReference>
<feature type="transmembrane region" description="Helical" evidence="9">
    <location>
        <begin position="1162"/>
        <end position="1184"/>
    </location>
</feature>
<feature type="transmembrane region" description="Helical" evidence="9">
    <location>
        <begin position="1028"/>
        <end position="1051"/>
    </location>
</feature>
<feature type="region of interest" description="Disordered" evidence="8">
    <location>
        <begin position="1262"/>
        <end position="1329"/>
    </location>
</feature>
<keyword evidence="6 9" id="KW-0472">Membrane</keyword>
<dbReference type="STRING" id="765915.A0A1Y2HP64"/>
<keyword evidence="11" id="KW-1185">Reference proteome</keyword>
<evidence type="ECO:0000256" key="8">
    <source>
        <dbReference type="SAM" id="MobiDB-lite"/>
    </source>
</evidence>
<feature type="transmembrane region" description="Helical" evidence="9">
    <location>
        <begin position="1132"/>
        <end position="1150"/>
    </location>
</feature>
<accession>A0A1Y2HP64</accession>
<dbReference type="PANTHER" id="PTHR11319:SF35">
    <property type="entry name" value="OUTER MEMBRANE PROTEIN PMPC-RELATED"/>
    <property type="match status" value="1"/>
</dbReference>
<sequence>MPPTVSFLPRHGRNSYTSSSRPSSRHNNPAPLVFIAVLLVALGFAASHVAHAQTLWVQPSTGSDTTACTTQGTPCRTIQYALNQAPTSGSEIRLLPGTYSGAGNTVLTFPGKTVNITGVGGSGSVFIDGQNTNQLFRFVANEAGWIDGVTLIRGRAASGACALYRNSTMVWVTTIRQGINPWTDQSKADGLFAEGGGALYILNSGPQFHNVTFQFNRANQAAASAWLDNGATPIFRDCTFQFERAESFGGSVVPEGTSDGRFYNCKWNGCFSKFGGSIDTGSTSTTEFHNVEIYNSTGQRGGAIYHYNADRVKIYNSRIYNNTAETNGGGIVFSINVMPLYVNCSFWDNIAGGVGGAVYAESNSNGTFIDTSFYRNRAPGGGGAIFARGSVIINSINNQVYNNTAIYGAGMLFEDQCVVNVNGLNCTHNTADLDGGCIKFQNNVNFRVTNSIISRNVANTEGGAMAMDSNSQLTMTNTVVEANSASSSRGGGLHVGGAASATLTGSTFRGNVASKGGAIDLVARGSLTVTGTTITGNTAPQGGGIYTGSVGGFTLNDTTFDANVADFGGAVFLDSNANAGNNVMNRGNIRNHRAKAGAAFFYNVWSRLLTYSNASTTFTNNSALYGDQEATKPYRMRETAPLLSGYSPKDRFALNLQLIDFFGNVAVETPDQVIVTIEGRNGLQVESSIVRQGFQRGEAKFESVIVYGMRGQTYTLTASSLSLPTLTFPITIISCGPGYESSQIGTDPTYRCTRCTPGTYSLVSDERCNPCPTGADCTKGGANITTLFGFWMDPASLELRDPKLYRCSGANCIGESKCGPFREDRLCSRCMQGYSEWNKECQDCTTSTSPGWLLAPLTAGIVYAALLIRFQRLTEAGIPKSLVFFIQASLILVANDNRGSAQSVLVTFNLAFDWIINLDYRNKCVLNLGPLGRLAYDFYAPSTPIIGVVICAIVMKLYHAIVLRQSMTSYWNWRIVAAFIWVLLWGYIMVAKATFNLLNCVQVGSQVVLAAAPSVICGNPEHVPYMAFAWIVVIFYIVGLPAACGGLLIYARKRLAVDPNYPLVKELYKAFQPSMWYYEIVLTLRKLLLTLLDVFLSTMEAEHALALCVFFYVIFVVQYATQPFKNRLFNRAEDFLLMTLILMSGLSMGNTMRTNYLSNLDVIGASYGFVIIGILVVLTFIVALTQTGARVLAKFISRHPALARSINNMTSIKEKVAAMGSQYSMGKGSKGNSAAGSPKGSVGGLNAETNVAAMTSAGKLATSASKSSGGGGQAASEMVKSGAMTTERGTEMGMGPVATGRDERPAASGSKGSLRRSRSGVAGEKPESG</sequence>
<dbReference type="Pfam" id="PF02415">
    <property type="entry name" value="Chlam_PMP"/>
    <property type="match status" value="1"/>
</dbReference>
<feature type="transmembrane region" description="Helical" evidence="9">
    <location>
        <begin position="1103"/>
        <end position="1120"/>
    </location>
</feature>
<comment type="caution">
    <text evidence="10">The sequence shown here is derived from an EMBL/GenBank/DDBJ whole genome shotgun (WGS) entry which is preliminary data.</text>
</comment>
<evidence type="ECO:0000256" key="9">
    <source>
        <dbReference type="SAM" id="Phobius"/>
    </source>
</evidence>
<dbReference type="InterPro" id="IPR006626">
    <property type="entry name" value="PbH1"/>
</dbReference>
<evidence type="ECO:0000256" key="4">
    <source>
        <dbReference type="ARBA" id="ARBA00022525"/>
    </source>
</evidence>
<evidence type="ECO:0000256" key="2">
    <source>
        <dbReference type="ARBA" id="ARBA00004442"/>
    </source>
</evidence>
<feature type="transmembrane region" description="Helical" evidence="9">
    <location>
        <begin position="970"/>
        <end position="988"/>
    </location>
</feature>
<evidence type="ECO:0008006" key="12">
    <source>
        <dbReference type="Google" id="ProtNLM"/>
    </source>
</evidence>
<evidence type="ECO:0000256" key="6">
    <source>
        <dbReference type="ARBA" id="ARBA00023136"/>
    </source>
</evidence>
<evidence type="ECO:0000313" key="11">
    <source>
        <dbReference type="Proteomes" id="UP000193411"/>
    </source>
</evidence>
<comment type="subcellular location">
    <subcellularLocation>
        <location evidence="1">Cell envelope</location>
    </subcellularLocation>
    <subcellularLocation>
        <location evidence="2">Cell outer membrane</location>
    </subcellularLocation>
    <subcellularLocation>
        <location evidence="3">Secreted</location>
    </subcellularLocation>
</comment>
<dbReference type="OrthoDB" id="2018448at2759"/>
<keyword evidence="9" id="KW-0812">Transmembrane</keyword>
<proteinExistence type="predicted"/>
<feature type="compositionally biased region" description="Low complexity" evidence="8">
    <location>
        <begin position="14"/>
        <end position="26"/>
    </location>
</feature>
<dbReference type="InterPro" id="IPR011050">
    <property type="entry name" value="Pectin_lyase_fold/virulence"/>
</dbReference>
<keyword evidence="7" id="KW-0998">Cell outer membrane</keyword>
<dbReference type="InterPro" id="IPR012334">
    <property type="entry name" value="Pectin_lyas_fold"/>
</dbReference>
<dbReference type="EMBL" id="MCFL01000017">
    <property type="protein sequence ID" value="ORZ36388.1"/>
    <property type="molecule type" value="Genomic_DNA"/>
</dbReference>
<organism evidence="10 11">
    <name type="scientific">Catenaria anguillulae PL171</name>
    <dbReference type="NCBI Taxonomy" id="765915"/>
    <lineage>
        <taxon>Eukaryota</taxon>
        <taxon>Fungi</taxon>
        <taxon>Fungi incertae sedis</taxon>
        <taxon>Blastocladiomycota</taxon>
        <taxon>Blastocladiomycetes</taxon>
        <taxon>Blastocladiales</taxon>
        <taxon>Catenariaceae</taxon>
        <taxon>Catenaria</taxon>
    </lineage>
</organism>
<evidence type="ECO:0000256" key="5">
    <source>
        <dbReference type="ARBA" id="ARBA00022729"/>
    </source>
</evidence>
<protein>
    <recommendedName>
        <fullName evidence="12">Right handed beta helix domain-containing protein</fullName>
    </recommendedName>
</protein>
<dbReference type="PANTHER" id="PTHR11319">
    <property type="entry name" value="G PROTEIN-COUPLED RECEPTOR-RELATED"/>
    <property type="match status" value="1"/>
</dbReference>
<dbReference type="InterPro" id="IPR009030">
    <property type="entry name" value="Growth_fac_rcpt_cys_sf"/>
</dbReference>
<keyword evidence="9" id="KW-1133">Transmembrane helix</keyword>
<feature type="transmembrane region" description="Helical" evidence="9">
    <location>
        <begin position="938"/>
        <end position="958"/>
    </location>
</feature>